<evidence type="ECO:0000313" key="1">
    <source>
        <dbReference type="EnsemblMetazoa" id="RPRC014548-PA"/>
    </source>
</evidence>
<dbReference type="EMBL" id="ACPB03040687">
    <property type="status" value="NOT_ANNOTATED_CDS"/>
    <property type="molecule type" value="Genomic_DNA"/>
</dbReference>
<name>T1I8I9_RHOPR</name>
<protein>
    <submittedName>
        <fullName evidence="1">Uncharacterized protein</fullName>
    </submittedName>
</protein>
<accession>T1I8I9</accession>
<dbReference type="InParanoid" id="T1I8I9"/>
<dbReference type="HOGENOM" id="CLU_3056511_0_0_1"/>
<dbReference type="VEuPathDB" id="VectorBase:RPRC014548"/>
<keyword evidence="2" id="KW-1185">Reference proteome</keyword>
<dbReference type="Proteomes" id="UP000015103">
    <property type="component" value="Unassembled WGS sequence"/>
</dbReference>
<proteinExistence type="predicted"/>
<dbReference type="VEuPathDB" id="VectorBase:RPRC004182"/>
<reference evidence="2" key="1">
    <citation type="submission" date="2015-04" db="EMBL/GenBank/DDBJ databases">
        <authorList>
            <person name="Wilson R.K."/>
            <person name="Warren W."/>
            <person name="Dotson E."/>
            <person name="Oliveira P.L."/>
        </authorList>
    </citation>
    <scope>NUCLEOTIDE SEQUENCE</scope>
</reference>
<sequence length="54" mass="6194">LIRIWLLRLMYQRQFSAAGYSVIKIRVSPSGCNTLFALVNMMRLVFMISVSPSN</sequence>
<dbReference type="EMBL" id="ACPB03046472">
    <property type="status" value="NOT_ANNOTATED_CDS"/>
    <property type="molecule type" value="Genomic_DNA"/>
</dbReference>
<dbReference type="AlphaFoldDB" id="T1I8I9"/>
<organism evidence="1 2">
    <name type="scientific">Rhodnius prolixus</name>
    <name type="common">Triatomid bug</name>
    <dbReference type="NCBI Taxonomy" id="13249"/>
    <lineage>
        <taxon>Eukaryota</taxon>
        <taxon>Metazoa</taxon>
        <taxon>Ecdysozoa</taxon>
        <taxon>Arthropoda</taxon>
        <taxon>Hexapoda</taxon>
        <taxon>Insecta</taxon>
        <taxon>Pterygota</taxon>
        <taxon>Neoptera</taxon>
        <taxon>Paraneoptera</taxon>
        <taxon>Hemiptera</taxon>
        <taxon>Heteroptera</taxon>
        <taxon>Panheteroptera</taxon>
        <taxon>Cimicomorpha</taxon>
        <taxon>Reduviidae</taxon>
        <taxon>Triatominae</taxon>
        <taxon>Rhodnius</taxon>
    </lineage>
</organism>
<reference evidence="1" key="2">
    <citation type="submission" date="2015-05" db="UniProtKB">
        <authorList>
            <consortium name="EnsemblMetazoa"/>
        </authorList>
    </citation>
    <scope>IDENTIFICATION</scope>
</reference>
<dbReference type="EnsemblMetazoa" id="RPRC004182-RA">
    <property type="protein sequence ID" value="RPRC004182-PA"/>
    <property type="gene ID" value="RPRC004182"/>
</dbReference>
<evidence type="ECO:0000313" key="2">
    <source>
        <dbReference type="Proteomes" id="UP000015103"/>
    </source>
</evidence>
<dbReference type="EnsemblMetazoa" id="RPRC014548-RA">
    <property type="protein sequence ID" value="RPRC014548-PA"/>
    <property type="gene ID" value="RPRC014548"/>
</dbReference>